<evidence type="ECO:0000256" key="3">
    <source>
        <dbReference type="ARBA" id="ARBA00009471"/>
    </source>
</evidence>
<dbReference type="Proteomes" id="UP000748025">
    <property type="component" value="Unassembled WGS sequence"/>
</dbReference>
<evidence type="ECO:0000256" key="9">
    <source>
        <dbReference type="ARBA" id="ARBA00023067"/>
    </source>
</evidence>
<evidence type="ECO:0000256" key="10">
    <source>
        <dbReference type="ARBA" id="ARBA00023306"/>
    </source>
</evidence>
<feature type="non-terminal residue" evidence="12">
    <location>
        <position position="1"/>
    </location>
</feature>
<dbReference type="Pfam" id="PF05786">
    <property type="entry name" value="Cnd2"/>
    <property type="match status" value="1"/>
</dbReference>
<keyword evidence="10" id="KW-0131">Cell cycle</keyword>
<evidence type="ECO:0000256" key="4">
    <source>
        <dbReference type="ARBA" id="ARBA00016065"/>
    </source>
</evidence>
<evidence type="ECO:0000256" key="1">
    <source>
        <dbReference type="ARBA" id="ARBA00004286"/>
    </source>
</evidence>
<dbReference type="PANTHER" id="PTHR13108:SF9">
    <property type="entry name" value="CONDENSIN COMPLEX SUBUNIT 2"/>
    <property type="match status" value="1"/>
</dbReference>
<dbReference type="GO" id="GO:0051301">
    <property type="term" value="P:cell division"/>
    <property type="evidence" value="ECO:0007669"/>
    <property type="project" value="UniProtKB-KW"/>
</dbReference>
<keyword evidence="13" id="KW-1185">Reference proteome</keyword>
<reference evidence="12" key="1">
    <citation type="journal article" date="2020" name="bioRxiv">
        <title>Whole genome comparisons of ergot fungi reveals the divergence and evolution of species within the genus Claviceps are the result of varying mechanisms driving genome evolution and host range expansion.</title>
        <authorList>
            <person name="Wyka S.A."/>
            <person name="Mondo S.J."/>
            <person name="Liu M."/>
            <person name="Dettman J."/>
            <person name="Nalam V."/>
            <person name="Broders K.D."/>
        </authorList>
    </citation>
    <scope>NUCLEOTIDE SEQUENCE</scope>
    <source>
        <strain evidence="12">CCC 602</strain>
    </source>
</reference>
<dbReference type="PANTHER" id="PTHR13108">
    <property type="entry name" value="CONDENSIN COMPLEX SUBUNIT 2"/>
    <property type="match status" value="1"/>
</dbReference>
<dbReference type="InterPro" id="IPR022816">
    <property type="entry name" value="Condensin_barren_su2"/>
</dbReference>
<evidence type="ECO:0000256" key="6">
    <source>
        <dbReference type="ARBA" id="ARBA00022490"/>
    </source>
</evidence>
<dbReference type="GO" id="GO:0000796">
    <property type="term" value="C:condensin complex"/>
    <property type="evidence" value="ECO:0007669"/>
    <property type="project" value="InterPro"/>
</dbReference>
<dbReference type="GO" id="GO:0005737">
    <property type="term" value="C:cytoplasm"/>
    <property type="evidence" value="ECO:0007669"/>
    <property type="project" value="UniProtKB-SubCell"/>
</dbReference>
<keyword evidence="6" id="KW-0963">Cytoplasm</keyword>
<evidence type="ECO:0000256" key="7">
    <source>
        <dbReference type="ARBA" id="ARBA00022618"/>
    </source>
</evidence>
<feature type="region of interest" description="Disordered" evidence="11">
    <location>
        <begin position="1"/>
        <end position="29"/>
    </location>
</feature>
<evidence type="ECO:0000256" key="5">
    <source>
        <dbReference type="ARBA" id="ARBA00022454"/>
    </source>
</evidence>
<gene>
    <name evidence="12" type="ORF">E4U43_006274</name>
</gene>
<evidence type="ECO:0000313" key="13">
    <source>
        <dbReference type="Proteomes" id="UP000748025"/>
    </source>
</evidence>
<keyword evidence="9" id="KW-0226">DNA condensation</keyword>
<proteinExistence type="inferred from homology"/>
<keyword evidence="5" id="KW-0158">Chromosome</keyword>
<dbReference type="AlphaFoldDB" id="A0A9P7SSW7"/>
<evidence type="ECO:0000256" key="8">
    <source>
        <dbReference type="ARBA" id="ARBA00022776"/>
    </source>
</evidence>
<comment type="similarity">
    <text evidence="3">Belongs to the CND2 (condensin subunit 2) family.</text>
</comment>
<accession>A0A9P7SSW7</accession>
<evidence type="ECO:0000256" key="11">
    <source>
        <dbReference type="SAM" id="MobiDB-lite"/>
    </source>
</evidence>
<keyword evidence="7" id="KW-0132">Cell division</keyword>
<dbReference type="GO" id="GO:0003682">
    <property type="term" value="F:chromatin binding"/>
    <property type="evidence" value="ECO:0007669"/>
    <property type="project" value="TreeGrafter"/>
</dbReference>
<comment type="subcellular location">
    <subcellularLocation>
        <location evidence="1">Chromosome</location>
    </subcellularLocation>
    <subcellularLocation>
        <location evidence="2">Cytoplasm</location>
    </subcellularLocation>
</comment>
<name>A0A9P7SSW7_9HYPO</name>
<dbReference type="EMBL" id="SRPW01004310">
    <property type="protein sequence ID" value="KAG5983448.1"/>
    <property type="molecule type" value="Genomic_DNA"/>
</dbReference>
<dbReference type="GO" id="GO:0007076">
    <property type="term" value="P:mitotic chromosome condensation"/>
    <property type="evidence" value="ECO:0007669"/>
    <property type="project" value="InterPro"/>
</dbReference>
<evidence type="ECO:0000313" key="12">
    <source>
        <dbReference type="EMBL" id="KAG5983448.1"/>
    </source>
</evidence>
<dbReference type="OrthoDB" id="362021at2759"/>
<sequence>APPKAQAATNSPEPDEKKPEPSAEDDPTLNFTQVMNGLQSVYPKTAMKDISTSYCFICLLHLANEKGLVIDSSENLDELRIRKDWTAEVTEGGE</sequence>
<keyword evidence="8" id="KW-0498">Mitosis</keyword>
<comment type="caution">
    <text evidence="12">The sequence shown here is derived from an EMBL/GenBank/DDBJ whole genome shotgun (WGS) entry which is preliminary data.</text>
</comment>
<organism evidence="12 13">
    <name type="scientific">Claviceps pusilla</name>
    <dbReference type="NCBI Taxonomy" id="123648"/>
    <lineage>
        <taxon>Eukaryota</taxon>
        <taxon>Fungi</taxon>
        <taxon>Dikarya</taxon>
        <taxon>Ascomycota</taxon>
        <taxon>Pezizomycotina</taxon>
        <taxon>Sordariomycetes</taxon>
        <taxon>Hypocreomycetidae</taxon>
        <taxon>Hypocreales</taxon>
        <taxon>Clavicipitaceae</taxon>
        <taxon>Claviceps</taxon>
    </lineage>
</organism>
<protein>
    <recommendedName>
        <fullName evidence="4">Condensin complex subunit 2</fullName>
    </recommendedName>
</protein>
<evidence type="ECO:0000256" key="2">
    <source>
        <dbReference type="ARBA" id="ARBA00004496"/>
    </source>
</evidence>